<dbReference type="AlphaFoldDB" id="A0A0P1HEJ2"/>
<name>A0A0P1HEJ2_9RHOB</name>
<sequence length="99" mass="11201">MKTTAPDSQILDSLTLQELCRFCRAEESWVVELVQQGVLEPEGTGAANWRFHGLSITRAKKARRLSCDLGINAVGVALVLDLLEQREYLLRRLGRYENL</sequence>
<gene>
    <name evidence="1" type="ORF">PHA8399_04349</name>
</gene>
<evidence type="ECO:0000313" key="2">
    <source>
        <dbReference type="Proteomes" id="UP000051326"/>
    </source>
</evidence>
<proteinExistence type="predicted"/>
<dbReference type="RefSeq" id="WP_058288128.1">
    <property type="nucleotide sequence ID" value="NZ_CYSR01000040.1"/>
</dbReference>
<evidence type="ECO:0000313" key="1">
    <source>
        <dbReference type="EMBL" id="CUI02185.1"/>
    </source>
</evidence>
<accession>A0A0P1HEJ2</accession>
<dbReference type="EMBL" id="CYSR01000040">
    <property type="protein sequence ID" value="CUI02185.1"/>
    <property type="molecule type" value="Genomic_DNA"/>
</dbReference>
<reference evidence="1 2" key="1">
    <citation type="submission" date="2015-09" db="EMBL/GenBank/DDBJ databases">
        <authorList>
            <consortium name="Swine Surveillance"/>
        </authorList>
    </citation>
    <scope>NUCLEOTIDE SEQUENCE [LARGE SCALE GENOMIC DNA]</scope>
    <source>
        <strain evidence="1 2">CECT 8399</strain>
    </source>
</reference>
<dbReference type="STRING" id="1396826.PHA8399_04349"/>
<dbReference type="Pfam" id="PF13591">
    <property type="entry name" value="MerR_2"/>
    <property type="match status" value="1"/>
</dbReference>
<protein>
    <submittedName>
        <fullName evidence="1">Chaperone-modulator protein CbpM</fullName>
    </submittedName>
</protein>
<dbReference type="Gene3D" id="1.10.1660.10">
    <property type="match status" value="1"/>
</dbReference>
<dbReference type="Proteomes" id="UP000051326">
    <property type="component" value="Unassembled WGS sequence"/>
</dbReference>
<organism evidence="1 2">
    <name type="scientific">Leisingera aquaemixtae</name>
    <dbReference type="NCBI Taxonomy" id="1396826"/>
    <lineage>
        <taxon>Bacteria</taxon>
        <taxon>Pseudomonadati</taxon>
        <taxon>Pseudomonadota</taxon>
        <taxon>Alphaproteobacteria</taxon>
        <taxon>Rhodobacterales</taxon>
        <taxon>Roseobacteraceae</taxon>
        <taxon>Leisingera</taxon>
    </lineage>
</organism>